<dbReference type="EMBL" id="CM007384">
    <property type="protein sequence ID" value="ONK73690.1"/>
    <property type="molecule type" value="Genomic_DNA"/>
</dbReference>
<evidence type="ECO:0000256" key="1">
    <source>
        <dbReference type="SAM" id="MobiDB-lite"/>
    </source>
</evidence>
<evidence type="ECO:0000313" key="3">
    <source>
        <dbReference type="Proteomes" id="UP000243459"/>
    </source>
</evidence>
<name>A0A5P1FAZ0_ASPOF</name>
<proteinExistence type="predicted"/>
<gene>
    <name evidence="2" type="ORF">A4U43_C04F34260</name>
</gene>
<organism evidence="2 3">
    <name type="scientific">Asparagus officinalis</name>
    <name type="common">Garden asparagus</name>
    <dbReference type="NCBI Taxonomy" id="4686"/>
    <lineage>
        <taxon>Eukaryota</taxon>
        <taxon>Viridiplantae</taxon>
        <taxon>Streptophyta</taxon>
        <taxon>Embryophyta</taxon>
        <taxon>Tracheophyta</taxon>
        <taxon>Spermatophyta</taxon>
        <taxon>Magnoliopsida</taxon>
        <taxon>Liliopsida</taxon>
        <taxon>Asparagales</taxon>
        <taxon>Asparagaceae</taxon>
        <taxon>Asparagoideae</taxon>
        <taxon>Asparagus</taxon>
    </lineage>
</organism>
<feature type="region of interest" description="Disordered" evidence="1">
    <location>
        <begin position="96"/>
        <end position="123"/>
    </location>
</feature>
<accession>A0A5P1FAZ0</accession>
<reference evidence="3" key="1">
    <citation type="journal article" date="2017" name="Nat. Commun.">
        <title>The asparagus genome sheds light on the origin and evolution of a young Y chromosome.</title>
        <authorList>
            <person name="Harkess A."/>
            <person name="Zhou J."/>
            <person name="Xu C."/>
            <person name="Bowers J.E."/>
            <person name="Van der Hulst R."/>
            <person name="Ayyampalayam S."/>
            <person name="Mercati F."/>
            <person name="Riccardi P."/>
            <person name="McKain M.R."/>
            <person name="Kakrana A."/>
            <person name="Tang H."/>
            <person name="Ray J."/>
            <person name="Groenendijk J."/>
            <person name="Arikit S."/>
            <person name="Mathioni S.M."/>
            <person name="Nakano M."/>
            <person name="Shan H."/>
            <person name="Telgmann-Rauber A."/>
            <person name="Kanno A."/>
            <person name="Yue Z."/>
            <person name="Chen H."/>
            <person name="Li W."/>
            <person name="Chen Y."/>
            <person name="Xu X."/>
            <person name="Zhang Y."/>
            <person name="Luo S."/>
            <person name="Chen H."/>
            <person name="Gao J."/>
            <person name="Mao Z."/>
            <person name="Pires J.C."/>
            <person name="Luo M."/>
            <person name="Kudrna D."/>
            <person name="Wing R.A."/>
            <person name="Meyers B.C."/>
            <person name="Yi K."/>
            <person name="Kong H."/>
            <person name="Lavrijsen P."/>
            <person name="Sunseri F."/>
            <person name="Falavigna A."/>
            <person name="Ye Y."/>
            <person name="Leebens-Mack J.H."/>
            <person name="Chen G."/>
        </authorList>
    </citation>
    <scope>NUCLEOTIDE SEQUENCE [LARGE SCALE GENOMIC DNA]</scope>
    <source>
        <strain evidence="3">cv. DH0086</strain>
    </source>
</reference>
<dbReference type="AlphaFoldDB" id="A0A5P1FAZ0"/>
<dbReference type="Proteomes" id="UP000243459">
    <property type="component" value="Chromosome 4"/>
</dbReference>
<evidence type="ECO:0000313" key="2">
    <source>
        <dbReference type="EMBL" id="ONK73690.1"/>
    </source>
</evidence>
<keyword evidence="3" id="KW-1185">Reference proteome</keyword>
<dbReference type="Gramene" id="ONK73690">
    <property type="protein sequence ID" value="ONK73690"/>
    <property type="gene ID" value="A4U43_C04F34260"/>
</dbReference>
<sequence>MGPPPSRPNPIRSCLRHSPTPLPHVLVSELSPAALRPPRASSVLLAARASCSGPLPWGPLHLRVTPRPRRSGRHRTLHSSSGTFGGFFPVGRIARRRPPAAGPGFVSGSRAGPESGSEPGRLGSPVHLPALDGCVFTREEARRRVAGEVAGIEGACTKARCSCCSRWWW</sequence>
<protein>
    <submittedName>
        <fullName evidence="2">Uncharacterized protein</fullName>
    </submittedName>
</protein>